<feature type="region of interest" description="Disordered" evidence="2">
    <location>
        <begin position="61"/>
        <end position="99"/>
    </location>
</feature>
<comment type="caution">
    <text evidence="3">The sequence shown here is derived from an EMBL/GenBank/DDBJ whole genome shotgun (WGS) entry which is preliminary data.</text>
</comment>
<reference evidence="4" key="1">
    <citation type="journal article" date="2019" name="Int. J. Syst. Evol. Microbiol.">
        <title>The Global Catalogue of Microorganisms (GCM) 10K type strain sequencing project: providing services to taxonomists for standard genome sequencing and annotation.</title>
        <authorList>
            <consortium name="The Broad Institute Genomics Platform"/>
            <consortium name="The Broad Institute Genome Sequencing Center for Infectious Disease"/>
            <person name="Wu L."/>
            <person name="Ma J."/>
        </authorList>
    </citation>
    <scope>NUCLEOTIDE SEQUENCE [LARGE SCALE GENOMIC DNA]</scope>
    <source>
        <strain evidence="4">JCM 12165</strain>
    </source>
</reference>
<dbReference type="Gene3D" id="3.40.1620.10">
    <property type="entry name" value="YefM-like domain"/>
    <property type="match status" value="1"/>
</dbReference>
<comment type="similarity">
    <text evidence="1">Belongs to the phD/YefM antitoxin family.</text>
</comment>
<evidence type="ECO:0000313" key="4">
    <source>
        <dbReference type="Proteomes" id="UP001597145"/>
    </source>
</evidence>
<dbReference type="RefSeq" id="WP_343976864.1">
    <property type="nucleotide sequence ID" value="NZ_BAAAJG010000008.1"/>
</dbReference>
<dbReference type="EMBL" id="JBHUCP010000007">
    <property type="protein sequence ID" value="MFD1530150.1"/>
    <property type="molecule type" value="Genomic_DNA"/>
</dbReference>
<keyword evidence="4" id="KW-1185">Reference proteome</keyword>
<evidence type="ECO:0000313" key="3">
    <source>
        <dbReference type="EMBL" id="MFD1530150.1"/>
    </source>
</evidence>
<protein>
    <submittedName>
        <fullName evidence="3">Type II toxin-antitoxin system Phd/YefM family antitoxin</fullName>
    </submittedName>
</protein>
<proteinExistence type="inferred from homology"/>
<evidence type="ECO:0000256" key="2">
    <source>
        <dbReference type="SAM" id="MobiDB-lite"/>
    </source>
</evidence>
<dbReference type="NCBIfam" id="TIGR01552">
    <property type="entry name" value="phd_fam"/>
    <property type="match status" value="1"/>
</dbReference>
<dbReference type="Proteomes" id="UP001597145">
    <property type="component" value="Unassembled WGS sequence"/>
</dbReference>
<feature type="compositionally biased region" description="Acidic residues" evidence="2">
    <location>
        <begin position="72"/>
        <end position="89"/>
    </location>
</feature>
<gene>
    <name evidence="3" type="ORF">ACFSCY_11920</name>
</gene>
<organism evidence="3 4">
    <name type="scientific">Pseudonocardia aurantiaca</name>
    <dbReference type="NCBI Taxonomy" id="75290"/>
    <lineage>
        <taxon>Bacteria</taxon>
        <taxon>Bacillati</taxon>
        <taxon>Actinomycetota</taxon>
        <taxon>Actinomycetes</taxon>
        <taxon>Pseudonocardiales</taxon>
        <taxon>Pseudonocardiaceae</taxon>
        <taxon>Pseudonocardia</taxon>
    </lineage>
</organism>
<dbReference type="InterPro" id="IPR036165">
    <property type="entry name" value="YefM-like_sf"/>
</dbReference>
<accession>A0ABW4FIR1</accession>
<name>A0ABW4FIR1_9PSEU</name>
<dbReference type="SUPFAM" id="SSF143120">
    <property type="entry name" value="YefM-like"/>
    <property type="match status" value="1"/>
</dbReference>
<sequence length="99" mass="11078">MAEPIRQSELRNNNAEIMRRVADGESFTVTVHGRPVADLVPHQRTPPRRRLVPAEDLDQIFAGAGQGPDPESWAEDMAESDAVFDDDSPADPWERGEQR</sequence>
<evidence type="ECO:0000256" key="1">
    <source>
        <dbReference type="ARBA" id="ARBA00009981"/>
    </source>
</evidence>